<dbReference type="HOGENOM" id="CLU_156524_0_2_6"/>
<reference evidence="10 11" key="1">
    <citation type="journal article" date="2011" name="Stand. Genomic Sci.">
        <title>Complete genome sequence of 'Thioalkalivibrio sulfidophilus' HL-EbGr7.</title>
        <authorList>
            <person name="Muyzer G."/>
            <person name="Sorokin D.Y."/>
            <person name="Mavromatis K."/>
            <person name="Lapidus A."/>
            <person name="Clum A."/>
            <person name="Ivanova N."/>
            <person name="Pati A."/>
            <person name="d'Haeseleer P."/>
            <person name="Woyke T."/>
            <person name="Kyrpides N.C."/>
        </authorList>
    </citation>
    <scope>NUCLEOTIDE SEQUENCE [LARGE SCALE GENOMIC DNA]</scope>
    <source>
        <strain evidence="10 11">HL-EbGR7</strain>
    </source>
</reference>
<name>B8GMM2_THISH</name>
<dbReference type="KEGG" id="tgr:Tgr7_0762"/>
<evidence type="ECO:0000256" key="4">
    <source>
        <dbReference type="ARBA" id="ARBA00022692"/>
    </source>
</evidence>
<dbReference type="NCBIfam" id="TIGR02209">
    <property type="entry name" value="ftsL_broad"/>
    <property type="match status" value="1"/>
</dbReference>
<dbReference type="GO" id="GO:0043093">
    <property type="term" value="P:FtsZ-dependent cytokinesis"/>
    <property type="evidence" value="ECO:0007669"/>
    <property type="project" value="UniProtKB-UniRule"/>
</dbReference>
<gene>
    <name evidence="8" type="primary">ftsL</name>
    <name evidence="10" type="ordered locus">Tgr7_0762</name>
</gene>
<comment type="function">
    <text evidence="8">Essential cell division protein. May link together the upstream cell division proteins, which are predominantly cytoplasmic, with the downstream cell division proteins, which are predominantly periplasmic.</text>
</comment>
<evidence type="ECO:0000256" key="5">
    <source>
        <dbReference type="ARBA" id="ARBA00022989"/>
    </source>
</evidence>
<dbReference type="HAMAP" id="MF_00910">
    <property type="entry name" value="FtsL"/>
    <property type="match status" value="1"/>
</dbReference>
<dbReference type="Pfam" id="PF04999">
    <property type="entry name" value="FtsL"/>
    <property type="match status" value="1"/>
</dbReference>
<keyword evidence="4 8" id="KW-0812">Transmembrane</keyword>
<comment type="subunit">
    <text evidence="8">Part of a complex composed of FtsB, FtsL and FtsQ.</text>
</comment>
<dbReference type="InterPro" id="IPR011922">
    <property type="entry name" value="Cell_div_FtsL"/>
</dbReference>
<sequence precursor="true">MRLRLVGFGVLFLAVLISAFGVIYSKHHSRSLFMALQVELAERDSLNVEWGQLQLEQSTWATHGRIEETARQRLNMTLPNAGNTVILLD</sequence>
<keyword evidence="6 8" id="KW-0472">Membrane</keyword>
<dbReference type="EMBL" id="CP001339">
    <property type="protein sequence ID" value="ACL71854.1"/>
    <property type="molecule type" value="Genomic_DNA"/>
</dbReference>
<keyword evidence="11" id="KW-1185">Reference proteome</keyword>
<keyword evidence="3 8" id="KW-0132">Cell division</keyword>
<organism evidence="10 11">
    <name type="scientific">Thioalkalivibrio sulfidiphilus (strain HL-EbGR7)</name>
    <dbReference type="NCBI Taxonomy" id="396588"/>
    <lineage>
        <taxon>Bacteria</taxon>
        <taxon>Pseudomonadati</taxon>
        <taxon>Pseudomonadota</taxon>
        <taxon>Gammaproteobacteria</taxon>
        <taxon>Chromatiales</taxon>
        <taxon>Ectothiorhodospiraceae</taxon>
        <taxon>Thioalkalivibrio</taxon>
    </lineage>
</organism>
<keyword evidence="2 8" id="KW-1003">Cell membrane</keyword>
<evidence type="ECO:0000256" key="7">
    <source>
        <dbReference type="ARBA" id="ARBA00023306"/>
    </source>
</evidence>
<accession>B8GMM2</accession>
<protein>
    <recommendedName>
        <fullName evidence="8 9">Cell division protein FtsL</fullName>
    </recommendedName>
</protein>
<dbReference type="OrthoDB" id="5298556at2"/>
<evidence type="ECO:0000256" key="1">
    <source>
        <dbReference type="ARBA" id="ARBA00004401"/>
    </source>
</evidence>
<dbReference type="PANTHER" id="PTHR37479">
    <property type="entry name" value="CELL DIVISION PROTEIN FTSL"/>
    <property type="match status" value="1"/>
</dbReference>
<dbReference type="AlphaFoldDB" id="B8GMM2"/>
<dbReference type="RefSeq" id="WP_012637342.1">
    <property type="nucleotide sequence ID" value="NC_011901.1"/>
</dbReference>
<dbReference type="eggNOG" id="COG3116">
    <property type="taxonomic scope" value="Bacteria"/>
</dbReference>
<evidence type="ECO:0000313" key="11">
    <source>
        <dbReference type="Proteomes" id="UP000002383"/>
    </source>
</evidence>
<evidence type="ECO:0000256" key="2">
    <source>
        <dbReference type="ARBA" id="ARBA00022475"/>
    </source>
</evidence>
<evidence type="ECO:0000256" key="9">
    <source>
        <dbReference type="NCBIfam" id="TIGR02209"/>
    </source>
</evidence>
<evidence type="ECO:0000313" key="10">
    <source>
        <dbReference type="EMBL" id="ACL71854.1"/>
    </source>
</evidence>
<keyword evidence="7 8" id="KW-0131">Cell cycle</keyword>
<dbReference type="PANTHER" id="PTHR37479:SF1">
    <property type="entry name" value="CELL DIVISION PROTEIN FTSL"/>
    <property type="match status" value="1"/>
</dbReference>
<comment type="similarity">
    <text evidence="8">Belongs to the FtsL family.</text>
</comment>
<proteinExistence type="inferred from homology"/>
<evidence type="ECO:0000256" key="3">
    <source>
        <dbReference type="ARBA" id="ARBA00022618"/>
    </source>
</evidence>
<dbReference type="Proteomes" id="UP000002383">
    <property type="component" value="Chromosome"/>
</dbReference>
<keyword evidence="8" id="KW-0997">Cell inner membrane</keyword>
<dbReference type="STRING" id="396588.Tgr7_0762"/>
<evidence type="ECO:0000256" key="8">
    <source>
        <dbReference type="HAMAP-Rule" id="MF_00910"/>
    </source>
</evidence>
<comment type="subcellular location">
    <subcellularLocation>
        <location evidence="8">Cell inner membrane</location>
        <topology evidence="8">Single-pass type II membrane protein</topology>
    </subcellularLocation>
    <subcellularLocation>
        <location evidence="1">Cell membrane</location>
        <topology evidence="1">Single-pass type II membrane protein</topology>
    </subcellularLocation>
    <text evidence="8">Localizes to the division septum where it forms a ring structure.</text>
</comment>
<keyword evidence="5 8" id="KW-1133">Transmembrane helix</keyword>
<evidence type="ECO:0000256" key="6">
    <source>
        <dbReference type="ARBA" id="ARBA00023136"/>
    </source>
</evidence>
<dbReference type="GO" id="GO:0005886">
    <property type="term" value="C:plasma membrane"/>
    <property type="evidence" value="ECO:0007669"/>
    <property type="project" value="UniProtKB-SubCell"/>
</dbReference>
<dbReference type="GO" id="GO:0032153">
    <property type="term" value="C:cell division site"/>
    <property type="evidence" value="ECO:0007669"/>
    <property type="project" value="UniProtKB-UniRule"/>
</dbReference>